<organism evidence="4 5">
    <name type="scientific">Candidatus Spechtbacteria bacterium RIFCSPHIGHO2_01_FULL_43_30</name>
    <dbReference type="NCBI Taxonomy" id="1802158"/>
    <lineage>
        <taxon>Bacteria</taxon>
        <taxon>Candidatus Spechtiibacteriota</taxon>
    </lineage>
</organism>
<dbReference type="InterPro" id="IPR011330">
    <property type="entry name" value="Glyco_hydro/deAcase_b/a-brl"/>
</dbReference>
<dbReference type="Proteomes" id="UP000177932">
    <property type="component" value="Unassembled WGS sequence"/>
</dbReference>
<evidence type="ECO:0000313" key="5">
    <source>
        <dbReference type="Proteomes" id="UP000177932"/>
    </source>
</evidence>
<comment type="caution">
    <text evidence="4">The sequence shown here is derived from an EMBL/GenBank/DDBJ whole genome shotgun (WGS) entry which is preliminary data.</text>
</comment>
<dbReference type="Gene3D" id="3.20.20.370">
    <property type="entry name" value="Glycoside hydrolase/deacetylase"/>
    <property type="match status" value="1"/>
</dbReference>
<evidence type="ECO:0000259" key="3">
    <source>
        <dbReference type="PROSITE" id="PS51677"/>
    </source>
</evidence>
<protein>
    <recommendedName>
        <fullName evidence="3">NodB homology domain-containing protein</fullName>
    </recommendedName>
</protein>
<dbReference type="SUPFAM" id="SSF88713">
    <property type="entry name" value="Glycoside hydrolase/deacetylase"/>
    <property type="match status" value="1"/>
</dbReference>
<evidence type="ECO:0000256" key="2">
    <source>
        <dbReference type="ARBA" id="ARBA00022729"/>
    </source>
</evidence>
<proteinExistence type="predicted"/>
<dbReference type="PROSITE" id="PS51677">
    <property type="entry name" value="NODB"/>
    <property type="match status" value="1"/>
</dbReference>
<evidence type="ECO:0000256" key="1">
    <source>
        <dbReference type="ARBA" id="ARBA00004613"/>
    </source>
</evidence>
<dbReference type="EMBL" id="MHOD01000032">
    <property type="protein sequence ID" value="OGZ57362.1"/>
    <property type="molecule type" value="Genomic_DNA"/>
</dbReference>
<accession>A0A1G2H4E9</accession>
<dbReference type="GO" id="GO:0016810">
    <property type="term" value="F:hydrolase activity, acting on carbon-nitrogen (but not peptide) bonds"/>
    <property type="evidence" value="ECO:0007669"/>
    <property type="project" value="InterPro"/>
</dbReference>
<comment type="subcellular location">
    <subcellularLocation>
        <location evidence="1">Secreted</location>
    </subcellularLocation>
</comment>
<feature type="domain" description="NodB homology" evidence="3">
    <location>
        <begin position="81"/>
        <end position="265"/>
    </location>
</feature>
<dbReference type="STRING" id="1802158.A2827_03700"/>
<reference evidence="4 5" key="1">
    <citation type="journal article" date="2016" name="Nat. Commun.">
        <title>Thousands of microbial genomes shed light on interconnected biogeochemical processes in an aquifer system.</title>
        <authorList>
            <person name="Anantharaman K."/>
            <person name="Brown C.T."/>
            <person name="Hug L.A."/>
            <person name="Sharon I."/>
            <person name="Castelle C.J."/>
            <person name="Probst A.J."/>
            <person name="Thomas B.C."/>
            <person name="Singh A."/>
            <person name="Wilkins M.J."/>
            <person name="Karaoz U."/>
            <person name="Brodie E.L."/>
            <person name="Williams K.H."/>
            <person name="Hubbard S.S."/>
            <person name="Banfield J.F."/>
        </authorList>
    </citation>
    <scope>NUCLEOTIDE SEQUENCE [LARGE SCALE GENOMIC DNA]</scope>
</reference>
<dbReference type="GO" id="GO:0005576">
    <property type="term" value="C:extracellular region"/>
    <property type="evidence" value="ECO:0007669"/>
    <property type="project" value="UniProtKB-SubCell"/>
</dbReference>
<gene>
    <name evidence="4" type="ORF">A2827_03700</name>
</gene>
<keyword evidence="2" id="KW-0732">Signal</keyword>
<dbReference type="CDD" id="cd10918">
    <property type="entry name" value="CE4_NodB_like_5s_6s"/>
    <property type="match status" value="1"/>
</dbReference>
<dbReference type="AlphaFoldDB" id="A0A1G2H4E9"/>
<dbReference type="InterPro" id="IPR051398">
    <property type="entry name" value="Polysacch_Deacetylase"/>
</dbReference>
<dbReference type="InterPro" id="IPR002509">
    <property type="entry name" value="NODB_dom"/>
</dbReference>
<dbReference type="Pfam" id="PF01522">
    <property type="entry name" value="Polysacc_deac_1"/>
    <property type="match status" value="1"/>
</dbReference>
<dbReference type="GO" id="GO:0005975">
    <property type="term" value="P:carbohydrate metabolic process"/>
    <property type="evidence" value="ECO:0007669"/>
    <property type="project" value="InterPro"/>
</dbReference>
<sequence>MKQILKKIIFGLLNAIFHHEIFLRDASILMYHSIAENGVFFTVKPSEFERQMKYLSKNNFNVMSLGYFIDAFSKNKKIPRKTVVLTFDDGYLDNYENAFPVLKKYNFPATIFVATGFVGGKKNNSSNEPLSMMTWEQIREIADHGLLDVNPHTKNHSILTTVSYEGACKEINESRSDIELKLLKKCGLFAYPHGAYNESIKSFLKEKGFICAVSTQEGLIAKNSDLFCLRRNSIDRSVSMEIFKGKLGYANVVYQMIKKFASVLF</sequence>
<dbReference type="PANTHER" id="PTHR34216">
    <property type="match status" value="1"/>
</dbReference>
<name>A0A1G2H4E9_9BACT</name>
<dbReference type="PANTHER" id="PTHR34216:SF3">
    <property type="entry name" value="POLY-BETA-1,6-N-ACETYL-D-GLUCOSAMINE N-DEACETYLASE"/>
    <property type="match status" value="1"/>
</dbReference>
<evidence type="ECO:0000313" key="4">
    <source>
        <dbReference type="EMBL" id="OGZ57362.1"/>
    </source>
</evidence>